<keyword evidence="2" id="KW-1185">Reference proteome</keyword>
<evidence type="ECO:0000313" key="2">
    <source>
        <dbReference type="Proteomes" id="UP001497535"/>
    </source>
</evidence>
<organism evidence="1 2">
    <name type="scientific">Meloidogyne enterolobii</name>
    <name type="common">Root-knot nematode worm</name>
    <name type="synonym">Meloidogyne mayaguensis</name>
    <dbReference type="NCBI Taxonomy" id="390850"/>
    <lineage>
        <taxon>Eukaryota</taxon>
        <taxon>Metazoa</taxon>
        <taxon>Ecdysozoa</taxon>
        <taxon>Nematoda</taxon>
        <taxon>Chromadorea</taxon>
        <taxon>Rhabditida</taxon>
        <taxon>Tylenchina</taxon>
        <taxon>Tylenchomorpha</taxon>
        <taxon>Tylenchoidea</taxon>
        <taxon>Meloidogynidae</taxon>
        <taxon>Meloidogyninae</taxon>
        <taxon>Meloidogyne</taxon>
    </lineage>
</organism>
<reference evidence="1" key="1">
    <citation type="submission" date="2023-11" db="EMBL/GenBank/DDBJ databases">
        <authorList>
            <person name="Poullet M."/>
        </authorList>
    </citation>
    <scope>NUCLEOTIDE SEQUENCE</scope>
    <source>
        <strain evidence="1">E1834</strain>
    </source>
</reference>
<gene>
    <name evidence="1" type="ORF">MENTE1834_LOCUS28259</name>
</gene>
<proteinExistence type="predicted"/>
<sequence>MPSLIIIIACFSSEKLEIETEFFRLIHVVEGTLIKQKVEQKVDATEKIEENKLLKSKDKEASSSSSSFLLIIGIILFIILLLIASFLAFRWFKTKQQAKRRKQFLDANSNKNGLKILKKIFLGF</sequence>
<dbReference type="EMBL" id="CAVMJV010000043">
    <property type="protein sequence ID" value="CAK5081045.1"/>
    <property type="molecule type" value="Genomic_DNA"/>
</dbReference>
<name>A0ACB0ZPJ5_MELEN</name>
<comment type="caution">
    <text evidence="1">The sequence shown here is derived from an EMBL/GenBank/DDBJ whole genome shotgun (WGS) entry which is preliminary data.</text>
</comment>
<protein>
    <submittedName>
        <fullName evidence="1">Uncharacterized protein</fullName>
    </submittedName>
</protein>
<accession>A0ACB0ZPJ5</accession>
<dbReference type="Proteomes" id="UP001497535">
    <property type="component" value="Unassembled WGS sequence"/>
</dbReference>
<evidence type="ECO:0000313" key="1">
    <source>
        <dbReference type="EMBL" id="CAK5081045.1"/>
    </source>
</evidence>